<dbReference type="AlphaFoldDB" id="A0A166GXU7"/>
<dbReference type="PATRIC" id="fig|33960.6.peg.1985"/>
<dbReference type="RefSeq" id="WP_054758697.1">
    <property type="nucleotide sequence ID" value="NZ_JYDC01000038.1"/>
</dbReference>
<reference evidence="1 2" key="1">
    <citation type="submission" date="2015-02" db="EMBL/GenBank/DDBJ databases">
        <title>Draft genome sequence of Lactobacillus collinoides CUPV2371 isolated from a natural cider, the first genome sequence of a strain of this species.</title>
        <authorList>
            <person name="Puertas A.I."/>
            <person name="Spano G."/>
            <person name="Capozzi V."/>
            <person name="Lamontanara A."/>
            <person name="Orru L."/>
            <person name="Duenas M.T."/>
        </authorList>
    </citation>
    <scope>NUCLEOTIDE SEQUENCE [LARGE SCALE GENOMIC DNA]</scope>
    <source>
        <strain evidence="1 2">237</strain>
    </source>
</reference>
<comment type="caution">
    <text evidence="1">The sequence shown here is derived from an EMBL/GenBank/DDBJ whole genome shotgun (WGS) entry which is preliminary data.</text>
</comment>
<evidence type="ECO:0000313" key="2">
    <source>
        <dbReference type="Proteomes" id="UP000076480"/>
    </source>
</evidence>
<name>A0A166GXU7_SECCO</name>
<organism evidence="1 2">
    <name type="scientific">Secundilactobacillus collinoides</name>
    <name type="common">Lactobacillus collinoides</name>
    <dbReference type="NCBI Taxonomy" id="33960"/>
    <lineage>
        <taxon>Bacteria</taxon>
        <taxon>Bacillati</taxon>
        <taxon>Bacillota</taxon>
        <taxon>Bacilli</taxon>
        <taxon>Lactobacillales</taxon>
        <taxon>Lactobacillaceae</taxon>
        <taxon>Secundilactobacillus</taxon>
    </lineage>
</organism>
<keyword evidence="2" id="KW-1185">Reference proteome</keyword>
<accession>A0A166GXU7</accession>
<protein>
    <submittedName>
        <fullName evidence="1">Uncharacterized protein</fullName>
    </submittedName>
</protein>
<gene>
    <name evidence="1" type="ORF">TY91_07135</name>
</gene>
<sequence>MTAERTMKNLGHLLVVVLFCAANCDSLAVRCRKLVCAPAVHDAVKVIAAVRYLISGSSFHVSLTAPRTGANGNRFYHAALKGDRLNLAG</sequence>
<dbReference type="Proteomes" id="UP000076480">
    <property type="component" value="Unassembled WGS sequence"/>
</dbReference>
<evidence type="ECO:0000313" key="1">
    <source>
        <dbReference type="EMBL" id="KZL41018.1"/>
    </source>
</evidence>
<dbReference type="EMBL" id="JYDC01000038">
    <property type="protein sequence ID" value="KZL41018.1"/>
    <property type="molecule type" value="Genomic_DNA"/>
</dbReference>
<proteinExistence type="predicted"/>